<organism evidence="1">
    <name type="scientific">marine sediment metagenome</name>
    <dbReference type="NCBI Taxonomy" id="412755"/>
    <lineage>
        <taxon>unclassified sequences</taxon>
        <taxon>metagenomes</taxon>
        <taxon>ecological metagenomes</taxon>
    </lineage>
</organism>
<gene>
    <name evidence="1" type="ORF">LCGC14_1824060</name>
</gene>
<dbReference type="SUPFAM" id="SSF82549">
    <property type="entry name" value="DAK1/DegV-like"/>
    <property type="match status" value="1"/>
</dbReference>
<evidence type="ECO:0000313" key="1">
    <source>
        <dbReference type="EMBL" id="KKL98473.1"/>
    </source>
</evidence>
<protein>
    <submittedName>
        <fullName evidence="1">Uncharacterized protein</fullName>
    </submittedName>
</protein>
<comment type="caution">
    <text evidence="1">The sequence shown here is derived from an EMBL/GenBank/DDBJ whole genome shotgun (WGS) entry which is preliminary data.</text>
</comment>
<dbReference type="EMBL" id="LAZR01017914">
    <property type="protein sequence ID" value="KKL98473.1"/>
    <property type="molecule type" value="Genomic_DNA"/>
</dbReference>
<reference evidence="1" key="1">
    <citation type="journal article" date="2015" name="Nature">
        <title>Complex archaea that bridge the gap between prokaryotes and eukaryotes.</title>
        <authorList>
            <person name="Spang A."/>
            <person name="Saw J.H."/>
            <person name="Jorgensen S.L."/>
            <person name="Zaremba-Niedzwiedzka K."/>
            <person name="Martijn J."/>
            <person name="Lind A.E."/>
            <person name="van Eijk R."/>
            <person name="Schleper C."/>
            <person name="Guy L."/>
            <person name="Ettema T.J."/>
        </authorList>
    </citation>
    <scope>NUCLEOTIDE SEQUENCE</scope>
</reference>
<proteinExistence type="predicted"/>
<dbReference type="InterPro" id="IPR003797">
    <property type="entry name" value="DegV"/>
</dbReference>
<sequence length="230" mass="25022">PGSLLACYERAAEEGAERVLSIHIGSGVSGTVQSAEVAAESSPIPVTIVDTGQASFAEGLCAWEAIEALASGAGVELAAEYAARAPEPNYSQFGRQRAQYVDQDGREYRLAAGEARDALVRAGDIQRPDYAEPSVHGRRAVGRQLFWVRIPIRLRGSVDFPPPRDHALSLYFVRDQVLCRGVTDGVYYTGPRKRSGSVVLRDFVTLGQVADPRPYERVVDVVAPRKRPRS</sequence>
<dbReference type="Pfam" id="PF02645">
    <property type="entry name" value="DegV"/>
    <property type="match status" value="1"/>
</dbReference>
<dbReference type="Gene3D" id="3.40.50.10170">
    <property type="match status" value="1"/>
</dbReference>
<accession>A0A0F9GI71</accession>
<dbReference type="PROSITE" id="PS51482">
    <property type="entry name" value="DEGV"/>
    <property type="match status" value="1"/>
</dbReference>
<name>A0A0F9GI71_9ZZZZ</name>
<feature type="non-terminal residue" evidence="1">
    <location>
        <position position="1"/>
    </location>
</feature>
<dbReference type="AlphaFoldDB" id="A0A0F9GI71"/>